<dbReference type="PANTHER" id="PTHR42760">
    <property type="entry name" value="SHORT-CHAIN DEHYDROGENASES/REDUCTASES FAMILY MEMBER"/>
    <property type="match status" value="1"/>
</dbReference>
<protein>
    <submittedName>
        <fullName evidence="3">NAD(P)-dependent dehydrogenase, short-chain alcohol dehydrogenase family</fullName>
    </submittedName>
</protein>
<dbReference type="STRING" id="1130080.SAMN04488113_10578"/>
<dbReference type="Gene3D" id="3.40.50.720">
    <property type="entry name" value="NAD(P)-binding Rossmann-like Domain"/>
    <property type="match status" value="1"/>
</dbReference>
<comment type="similarity">
    <text evidence="1">Belongs to the short-chain dehydrogenases/reductases (SDR) family.</text>
</comment>
<evidence type="ECO:0000313" key="3">
    <source>
        <dbReference type="EMBL" id="SEI61321.1"/>
    </source>
</evidence>
<keyword evidence="2" id="KW-0560">Oxidoreductase</keyword>
<reference evidence="4" key="1">
    <citation type="submission" date="2016-10" db="EMBL/GenBank/DDBJ databases">
        <authorList>
            <person name="Varghese N."/>
            <person name="Submissions S."/>
        </authorList>
    </citation>
    <scope>NUCLEOTIDE SEQUENCE [LARGE SCALE GENOMIC DNA]</scope>
    <source>
        <strain evidence="4">DSM 25751</strain>
    </source>
</reference>
<dbReference type="InterPro" id="IPR002347">
    <property type="entry name" value="SDR_fam"/>
</dbReference>
<evidence type="ECO:0000256" key="2">
    <source>
        <dbReference type="ARBA" id="ARBA00023002"/>
    </source>
</evidence>
<dbReference type="FunFam" id="3.40.50.720:FF:000084">
    <property type="entry name" value="Short-chain dehydrogenase reductase"/>
    <property type="match status" value="1"/>
</dbReference>
<dbReference type="PRINTS" id="PR00080">
    <property type="entry name" value="SDRFAMILY"/>
</dbReference>
<organism evidence="3 4">
    <name type="scientific">Alkalibacterium gilvum</name>
    <dbReference type="NCBI Taxonomy" id="1130080"/>
    <lineage>
        <taxon>Bacteria</taxon>
        <taxon>Bacillati</taxon>
        <taxon>Bacillota</taxon>
        <taxon>Bacilli</taxon>
        <taxon>Lactobacillales</taxon>
        <taxon>Carnobacteriaceae</taxon>
        <taxon>Alkalibacterium</taxon>
    </lineage>
</organism>
<dbReference type="InterPro" id="IPR020904">
    <property type="entry name" value="Sc_DH/Rdtase_CS"/>
</dbReference>
<dbReference type="PRINTS" id="PR00081">
    <property type="entry name" value="GDHRDH"/>
</dbReference>
<dbReference type="GO" id="GO:0048038">
    <property type="term" value="F:quinone binding"/>
    <property type="evidence" value="ECO:0007669"/>
    <property type="project" value="TreeGrafter"/>
</dbReference>
<dbReference type="InterPro" id="IPR036291">
    <property type="entry name" value="NAD(P)-bd_dom_sf"/>
</dbReference>
<dbReference type="Proteomes" id="UP000198564">
    <property type="component" value="Unassembled WGS sequence"/>
</dbReference>
<dbReference type="GO" id="GO:0016616">
    <property type="term" value="F:oxidoreductase activity, acting on the CH-OH group of donors, NAD or NADP as acceptor"/>
    <property type="evidence" value="ECO:0007669"/>
    <property type="project" value="TreeGrafter"/>
</dbReference>
<dbReference type="CDD" id="cd05233">
    <property type="entry name" value="SDR_c"/>
    <property type="match status" value="1"/>
</dbReference>
<accession>A0A1H6S044</accession>
<sequence>MRLKDKVTIITGGAGGIGRGMAMAYVKEGAKVAIVDLDKEAGEKVLKELQKYSPDSLFIQQDLTDRDKLSDIVEQVADKYGKIDILINNAHASKMASIEETTQADLDFSFNTGFYPTFYLMQAALPYLKETKGKIINFSSGAGINGHTNQGTYAAAKEAIRGISRVAANEFGPFGINVNIISPIAKSEGIMKWAEESPEYYENMLSGIPMGRLGDVEEDIGRTAVFLGSEDSDYITGQTIMVDGGSIKLR</sequence>
<dbReference type="PANTHER" id="PTHR42760:SF133">
    <property type="entry name" value="3-OXOACYL-[ACYL-CARRIER-PROTEIN] REDUCTASE"/>
    <property type="match status" value="1"/>
</dbReference>
<dbReference type="GO" id="GO:0006633">
    <property type="term" value="P:fatty acid biosynthetic process"/>
    <property type="evidence" value="ECO:0007669"/>
    <property type="project" value="TreeGrafter"/>
</dbReference>
<dbReference type="EMBL" id="FNYW01000005">
    <property type="protein sequence ID" value="SEI61321.1"/>
    <property type="molecule type" value="Genomic_DNA"/>
</dbReference>
<gene>
    <name evidence="3" type="ORF">SAMN04488113_10578</name>
</gene>
<dbReference type="SUPFAM" id="SSF51735">
    <property type="entry name" value="NAD(P)-binding Rossmann-fold domains"/>
    <property type="match status" value="1"/>
</dbReference>
<name>A0A1H6S044_9LACT</name>
<evidence type="ECO:0000313" key="4">
    <source>
        <dbReference type="Proteomes" id="UP000198564"/>
    </source>
</evidence>
<proteinExistence type="inferred from homology"/>
<dbReference type="GO" id="GO:0008206">
    <property type="term" value="P:bile acid metabolic process"/>
    <property type="evidence" value="ECO:0007669"/>
    <property type="project" value="UniProtKB-ARBA"/>
</dbReference>
<dbReference type="RefSeq" id="WP_091633221.1">
    <property type="nucleotide sequence ID" value="NZ_FNYW01000005.1"/>
</dbReference>
<dbReference type="Pfam" id="PF13561">
    <property type="entry name" value="adh_short_C2"/>
    <property type="match status" value="1"/>
</dbReference>
<dbReference type="OrthoDB" id="9803333at2"/>
<dbReference type="AlphaFoldDB" id="A0A1H6S044"/>
<evidence type="ECO:0000256" key="1">
    <source>
        <dbReference type="ARBA" id="ARBA00006484"/>
    </source>
</evidence>
<dbReference type="PROSITE" id="PS00061">
    <property type="entry name" value="ADH_SHORT"/>
    <property type="match status" value="1"/>
</dbReference>
<keyword evidence="4" id="KW-1185">Reference proteome</keyword>